<accession>A0A4Q9P348</accession>
<keyword evidence="2" id="KW-1185">Reference proteome</keyword>
<evidence type="ECO:0000313" key="2">
    <source>
        <dbReference type="Proteomes" id="UP000292082"/>
    </source>
</evidence>
<protein>
    <submittedName>
        <fullName evidence="1">Uncharacterized protein</fullName>
    </submittedName>
</protein>
<dbReference type="EMBL" id="ML145121">
    <property type="protein sequence ID" value="TBU58752.1"/>
    <property type="molecule type" value="Genomic_DNA"/>
</dbReference>
<reference evidence="1 2" key="1">
    <citation type="submission" date="2019-01" db="EMBL/GenBank/DDBJ databases">
        <title>Draft genome sequences of three monokaryotic isolates of the white-rot basidiomycete fungus Dichomitus squalens.</title>
        <authorList>
            <consortium name="DOE Joint Genome Institute"/>
            <person name="Lopez S.C."/>
            <person name="Andreopoulos B."/>
            <person name="Pangilinan J."/>
            <person name="Lipzen A."/>
            <person name="Riley R."/>
            <person name="Ahrendt S."/>
            <person name="Ng V."/>
            <person name="Barry K."/>
            <person name="Daum C."/>
            <person name="Grigoriev I.V."/>
            <person name="Hilden K.S."/>
            <person name="Makela M.R."/>
            <person name="de Vries R.P."/>
        </authorList>
    </citation>
    <scope>NUCLEOTIDE SEQUENCE [LARGE SCALE GENOMIC DNA]</scope>
    <source>
        <strain evidence="1 2">CBS 464.89</strain>
    </source>
</reference>
<gene>
    <name evidence="1" type="ORF">BD310DRAFT_926467</name>
</gene>
<organism evidence="1 2">
    <name type="scientific">Dichomitus squalens</name>
    <dbReference type="NCBI Taxonomy" id="114155"/>
    <lineage>
        <taxon>Eukaryota</taxon>
        <taxon>Fungi</taxon>
        <taxon>Dikarya</taxon>
        <taxon>Basidiomycota</taxon>
        <taxon>Agaricomycotina</taxon>
        <taxon>Agaricomycetes</taxon>
        <taxon>Polyporales</taxon>
        <taxon>Polyporaceae</taxon>
        <taxon>Dichomitus</taxon>
    </lineage>
</organism>
<evidence type="ECO:0000313" key="1">
    <source>
        <dbReference type="EMBL" id="TBU58752.1"/>
    </source>
</evidence>
<sequence>MALTVRGKAGYGCDLGCALLSSTILAKKGSQASMLYTVPYILTAIGKDDHASRGKGRRLTWAESGGFRSLL</sequence>
<dbReference type="Proteomes" id="UP000292082">
    <property type="component" value="Unassembled WGS sequence"/>
</dbReference>
<dbReference type="AlphaFoldDB" id="A0A4Q9P348"/>
<name>A0A4Q9P348_9APHY</name>
<proteinExistence type="predicted"/>